<proteinExistence type="predicted"/>
<feature type="domain" description="YrdC-like" evidence="1">
    <location>
        <begin position="12"/>
        <end position="198"/>
    </location>
</feature>
<dbReference type="Gene3D" id="3.90.870.10">
    <property type="entry name" value="DHBP synthase"/>
    <property type="match status" value="1"/>
</dbReference>
<dbReference type="InterPro" id="IPR052532">
    <property type="entry name" value="SUA5_domain"/>
</dbReference>
<dbReference type="InterPro" id="IPR017945">
    <property type="entry name" value="DHBP_synth_RibB-like_a/b_dom"/>
</dbReference>
<reference evidence="2" key="1">
    <citation type="submission" date="2019-08" db="EMBL/GenBank/DDBJ databases">
        <authorList>
            <person name="Kucharzyk K."/>
            <person name="Murdoch R.W."/>
            <person name="Higgins S."/>
            <person name="Loffler F."/>
        </authorList>
    </citation>
    <scope>NUCLEOTIDE SEQUENCE</scope>
</reference>
<organism evidence="2">
    <name type="scientific">bioreactor metagenome</name>
    <dbReference type="NCBI Taxonomy" id="1076179"/>
    <lineage>
        <taxon>unclassified sequences</taxon>
        <taxon>metagenomes</taxon>
        <taxon>ecological metagenomes</taxon>
    </lineage>
</organism>
<dbReference type="SUPFAM" id="SSF55821">
    <property type="entry name" value="YrdC/RibB"/>
    <property type="match status" value="1"/>
</dbReference>
<dbReference type="PANTHER" id="PTHR42828">
    <property type="entry name" value="DHBP SYNTHASE RIBB-LIKE ALPHA/BETA DOMAIN-CONTAINING PROTEIN"/>
    <property type="match status" value="1"/>
</dbReference>
<dbReference type="EMBL" id="VSSQ01000420">
    <property type="protein sequence ID" value="MPL94246.1"/>
    <property type="molecule type" value="Genomic_DNA"/>
</dbReference>
<dbReference type="InterPro" id="IPR006070">
    <property type="entry name" value="Sua5-like_dom"/>
</dbReference>
<evidence type="ECO:0000259" key="1">
    <source>
        <dbReference type="PROSITE" id="PS51163"/>
    </source>
</evidence>
<gene>
    <name evidence="2" type="primary">yciO_5</name>
    <name evidence="2" type="ORF">SDC9_40396</name>
</gene>
<comment type="caution">
    <text evidence="2">The sequence shown here is derived from an EMBL/GenBank/DDBJ whole genome shotgun (WGS) entry which is preliminary data.</text>
</comment>
<dbReference type="GO" id="GO:0003725">
    <property type="term" value="F:double-stranded RNA binding"/>
    <property type="evidence" value="ECO:0007669"/>
    <property type="project" value="InterPro"/>
</dbReference>
<dbReference type="NCBIfam" id="TIGR00057">
    <property type="entry name" value="L-threonylcarbamoyladenylate synthase"/>
    <property type="match status" value="1"/>
</dbReference>
<evidence type="ECO:0000313" key="2">
    <source>
        <dbReference type="EMBL" id="MPL94246.1"/>
    </source>
</evidence>
<dbReference type="PANTHER" id="PTHR42828:SF3">
    <property type="entry name" value="THREONYLCARBAMOYL-AMP SYNTHASE"/>
    <property type="match status" value="1"/>
</dbReference>
<dbReference type="Pfam" id="PF01300">
    <property type="entry name" value="Sua5_yciO_yrdC"/>
    <property type="match status" value="1"/>
</dbReference>
<protein>
    <recommendedName>
        <fullName evidence="1">YrdC-like domain-containing protein</fullName>
    </recommendedName>
</protein>
<dbReference type="AlphaFoldDB" id="A0A644VSD7"/>
<dbReference type="PROSITE" id="PS51163">
    <property type="entry name" value="YRDC"/>
    <property type="match status" value="1"/>
</dbReference>
<accession>A0A644VSD7</accession>
<name>A0A644VSD7_9ZZZZ</name>
<sequence length="202" mass="22656">MLIRIYEDNPSPQQIQKVVEVLRNGGIIIFPTDTVYAFGCDIFNARAVESIIKLKEKDIRKADLSFVCHQMSQISEYAKMDDYAFKLMKKNLPGPFTFLLNGSNRLPKLFKNKKVVGIRMPGNNIALEIVRELGNPIMVSSVFTDEDTLEYIADPELIEERFGFQVELVIDGGYGGTTVSTIVDCTGEEPEIIREGAGELVE</sequence>